<reference evidence="4 5" key="1">
    <citation type="submission" date="2023-03" db="EMBL/GenBank/DDBJ databases">
        <title>Genome insight into feeding habits of ladybird beetles.</title>
        <authorList>
            <person name="Li H.-S."/>
            <person name="Huang Y.-H."/>
            <person name="Pang H."/>
        </authorList>
    </citation>
    <scope>NUCLEOTIDE SEQUENCE [LARGE SCALE GENOMIC DNA]</scope>
    <source>
        <strain evidence="4">SYSU_2023b</strain>
        <tissue evidence="4">Whole body</tissue>
    </source>
</reference>
<dbReference type="InterPro" id="IPR011042">
    <property type="entry name" value="6-blade_b-propeller_TolB-like"/>
</dbReference>
<dbReference type="AlphaFoldDB" id="A0AAW1UED2"/>
<dbReference type="PROSITE" id="PS51120">
    <property type="entry name" value="LDLRB"/>
    <property type="match status" value="1"/>
</dbReference>
<dbReference type="SUPFAM" id="SSF63825">
    <property type="entry name" value="YWTD domain"/>
    <property type="match status" value="1"/>
</dbReference>
<evidence type="ECO:0000256" key="3">
    <source>
        <dbReference type="PROSITE-ProRule" id="PRU00461"/>
    </source>
</evidence>
<dbReference type="Proteomes" id="UP001431783">
    <property type="component" value="Unassembled WGS sequence"/>
</dbReference>
<keyword evidence="1" id="KW-0245">EGF-like domain</keyword>
<dbReference type="Gene3D" id="2.120.10.30">
    <property type="entry name" value="TolB, C-terminal domain"/>
    <property type="match status" value="1"/>
</dbReference>
<organism evidence="4 5">
    <name type="scientific">Henosepilachna vigintioctopunctata</name>
    <dbReference type="NCBI Taxonomy" id="420089"/>
    <lineage>
        <taxon>Eukaryota</taxon>
        <taxon>Metazoa</taxon>
        <taxon>Ecdysozoa</taxon>
        <taxon>Arthropoda</taxon>
        <taxon>Hexapoda</taxon>
        <taxon>Insecta</taxon>
        <taxon>Pterygota</taxon>
        <taxon>Neoptera</taxon>
        <taxon>Endopterygota</taxon>
        <taxon>Coleoptera</taxon>
        <taxon>Polyphaga</taxon>
        <taxon>Cucujiformia</taxon>
        <taxon>Coccinelloidea</taxon>
        <taxon>Coccinellidae</taxon>
        <taxon>Epilachninae</taxon>
        <taxon>Epilachnini</taxon>
        <taxon>Henosepilachna</taxon>
    </lineage>
</organism>
<accession>A0AAW1UED2</accession>
<sequence length="91" mass="10240">MYWSEWGSSNLIKKATMDGSNQRKLLSTTGHATSLSLDYHSRRLWVEIRIQTPAILSSDLDGNDKKHLIHGSIYKPSALTLNLTIGTKRIT</sequence>
<feature type="repeat" description="LDL-receptor class B" evidence="3">
    <location>
        <begin position="1"/>
        <end position="41"/>
    </location>
</feature>
<gene>
    <name evidence="4" type="ORF">WA026_019304</name>
</gene>
<dbReference type="InterPro" id="IPR000033">
    <property type="entry name" value="LDLR_classB_rpt"/>
</dbReference>
<keyword evidence="5" id="KW-1185">Reference proteome</keyword>
<dbReference type="InterPro" id="IPR050778">
    <property type="entry name" value="Cueball_EGF_LRP_Nidogen"/>
</dbReference>
<protein>
    <submittedName>
        <fullName evidence="4">Uncharacterized protein</fullName>
    </submittedName>
</protein>
<evidence type="ECO:0000313" key="5">
    <source>
        <dbReference type="Proteomes" id="UP001431783"/>
    </source>
</evidence>
<dbReference type="EMBL" id="JARQZJ010000043">
    <property type="protein sequence ID" value="KAK9877634.1"/>
    <property type="molecule type" value="Genomic_DNA"/>
</dbReference>
<evidence type="ECO:0000256" key="2">
    <source>
        <dbReference type="ARBA" id="ARBA00022737"/>
    </source>
</evidence>
<evidence type="ECO:0000313" key="4">
    <source>
        <dbReference type="EMBL" id="KAK9877634.1"/>
    </source>
</evidence>
<name>A0AAW1UED2_9CUCU</name>
<evidence type="ECO:0000256" key="1">
    <source>
        <dbReference type="ARBA" id="ARBA00022536"/>
    </source>
</evidence>
<dbReference type="PANTHER" id="PTHR46513">
    <property type="entry name" value="VITELLOGENIN RECEPTOR-LIKE PROTEIN-RELATED-RELATED"/>
    <property type="match status" value="1"/>
</dbReference>
<proteinExistence type="predicted"/>
<keyword evidence="2" id="KW-0677">Repeat</keyword>
<comment type="caution">
    <text evidence="4">The sequence shown here is derived from an EMBL/GenBank/DDBJ whole genome shotgun (WGS) entry which is preliminary data.</text>
</comment>